<organism evidence="1 2">
    <name type="scientific">Paenibacillus catalpae</name>
    <dbReference type="NCBI Taxonomy" id="1045775"/>
    <lineage>
        <taxon>Bacteria</taxon>
        <taxon>Bacillati</taxon>
        <taxon>Bacillota</taxon>
        <taxon>Bacilli</taxon>
        <taxon>Bacillales</taxon>
        <taxon>Paenibacillaceae</taxon>
        <taxon>Paenibacillus</taxon>
    </lineage>
</organism>
<evidence type="ECO:0000313" key="1">
    <source>
        <dbReference type="EMBL" id="SFD76938.1"/>
    </source>
</evidence>
<dbReference type="STRING" id="1045775.SAMN05216378_1352"/>
<dbReference type="Proteomes" id="UP000198855">
    <property type="component" value="Unassembled WGS sequence"/>
</dbReference>
<gene>
    <name evidence="1" type="ORF">SAMN05216378_1352</name>
</gene>
<accession>A0A1I1V4J0</accession>
<dbReference type="OrthoDB" id="513854at2"/>
<name>A0A1I1V4J0_9BACL</name>
<dbReference type="RefSeq" id="WP_091182536.1">
    <property type="nucleotide sequence ID" value="NZ_FOMT01000001.1"/>
</dbReference>
<reference evidence="2" key="1">
    <citation type="submission" date="2016-10" db="EMBL/GenBank/DDBJ databases">
        <authorList>
            <person name="Varghese N."/>
            <person name="Submissions S."/>
        </authorList>
    </citation>
    <scope>NUCLEOTIDE SEQUENCE [LARGE SCALE GENOMIC DNA]</scope>
    <source>
        <strain evidence="2">CGMCC 1.10784</strain>
    </source>
</reference>
<sequence>MSISAFIIDPEDEFERSFNLPVATEAFYKQYWEPAVEELGLEWAALFQGGTDVEREDVPVILEEISKLKEWVTSKMSGDAAEHMLRRLNLLETELPGAFKRGGAVVYIG</sequence>
<evidence type="ECO:0000313" key="2">
    <source>
        <dbReference type="Proteomes" id="UP000198855"/>
    </source>
</evidence>
<dbReference type="EMBL" id="FOMT01000001">
    <property type="protein sequence ID" value="SFD76938.1"/>
    <property type="molecule type" value="Genomic_DNA"/>
</dbReference>
<keyword evidence="2" id="KW-1185">Reference proteome</keyword>
<dbReference type="AlphaFoldDB" id="A0A1I1V4J0"/>
<protein>
    <submittedName>
        <fullName evidence="1">Uncharacterized protein</fullName>
    </submittedName>
</protein>
<proteinExistence type="predicted"/>